<proteinExistence type="predicted"/>
<evidence type="ECO:0008006" key="4">
    <source>
        <dbReference type="Google" id="ProtNLM"/>
    </source>
</evidence>
<dbReference type="EMBL" id="BMHT01000003">
    <property type="protein sequence ID" value="GGF09753.1"/>
    <property type="molecule type" value="Genomic_DNA"/>
</dbReference>
<gene>
    <name evidence="2" type="ORF">GCM10011383_21200</name>
</gene>
<evidence type="ECO:0000256" key="1">
    <source>
        <dbReference type="SAM" id="Phobius"/>
    </source>
</evidence>
<keyword evidence="1" id="KW-0812">Transmembrane</keyword>
<evidence type="ECO:0000313" key="3">
    <source>
        <dbReference type="Proteomes" id="UP000632273"/>
    </source>
</evidence>
<organism evidence="2 3">
    <name type="scientific">Hymenobacter cavernae</name>
    <dbReference type="NCBI Taxonomy" id="2044852"/>
    <lineage>
        <taxon>Bacteria</taxon>
        <taxon>Pseudomonadati</taxon>
        <taxon>Bacteroidota</taxon>
        <taxon>Cytophagia</taxon>
        <taxon>Cytophagales</taxon>
        <taxon>Hymenobacteraceae</taxon>
        <taxon>Hymenobacter</taxon>
    </lineage>
</organism>
<comment type="caution">
    <text evidence="2">The sequence shown here is derived from an EMBL/GenBank/DDBJ whole genome shotgun (WGS) entry which is preliminary data.</text>
</comment>
<evidence type="ECO:0000313" key="2">
    <source>
        <dbReference type="EMBL" id="GGF09753.1"/>
    </source>
</evidence>
<feature type="transmembrane region" description="Helical" evidence="1">
    <location>
        <begin position="30"/>
        <end position="49"/>
    </location>
</feature>
<dbReference type="Proteomes" id="UP000632273">
    <property type="component" value="Unassembled WGS sequence"/>
</dbReference>
<accession>A0ABQ1U5S7</accession>
<sequence length="145" mass="15616">MVLTATSLTVNGSTIGLLELEAVELTPVRWLLWYLLGGMTLAGFALGFLQNWLRTFPAMLGLATGALLLAYGRRGTNRLRLHRLGREAVHFALSGEAAQWQKLAAETNRRIRRAHDEAAAATAALLADAPSTLPPDSGTFPPPNV</sequence>
<protein>
    <recommendedName>
        <fullName evidence="4">DUF2892 domain-containing protein</fullName>
    </recommendedName>
</protein>
<keyword evidence="1" id="KW-1133">Transmembrane helix</keyword>
<name>A0ABQ1U5S7_9BACT</name>
<reference evidence="3" key="1">
    <citation type="journal article" date="2019" name="Int. J. Syst. Evol. Microbiol.">
        <title>The Global Catalogue of Microorganisms (GCM) 10K type strain sequencing project: providing services to taxonomists for standard genome sequencing and annotation.</title>
        <authorList>
            <consortium name="The Broad Institute Genomics Platform"/>
            <consortium name="The Broad Institute Genome Sequencing Center for Infectious Disease"/>
            <person name="Wu L."/>
            <person name="Ma J."/>
        </authorList>
    </citation>
    <scope>NUCLEOTIDE SEQUENCE [LARGE SCALE GENOMIC DNA]</scope>
    <source>
        <strain evidence="3">CGMCC 1.15197</strain>
    </source>
</reference>
<keyword evidence="3" id="KW-1185">Reference proteome</keyword>
<feature type="transmembrane region" description="Helical" evidence="1">
    <location>
        <begin position="55"/>
        <end position="72"/>
    </location>
</feature>
<keyword evidence="1" id="KW-0472">Membrane</keyword>